<keyword evidence="5" id="KW-1185">Reference proteome</keyword>
<gene>
    <name evidence="3" type="ORF">EG327_001940</name>
    <name evidence="2" type="ORF">EG328_002866</name>
</gene>
<keyword evidence="1" id="KW-0732">Signal</keyword>
<protein>
    <submittedName>
        <fullName evidence="2">Uncharacterized protein</fullName>
    </submittedName>
</protein>
<dbReference type="EMBL" id="WNWS01000182">
    <property type="protein sequence ID" value="KAE9976027.1"/>
    <property type="molecule type" value="Genomic_DNA"/>
</dbReference>
<evidence type="ECO:0000313" key="5">
    <source>
        <dbReference type="Proteomes" id="UP000490939"/>
    </source>
</evidence>
<sequence length="175" mass="18938">MHFTSVILGASLSPLTTAMAIQSIAEAVAIALAQTPSPGNPSIRLSWDVNQLGMPLELKTFTYESCNDIPIDKKPYLGKPPVSIRVMRDMCKFYPKDGCQGDGVKMGSWTPGEDGGTSRLKNVVPKIEAVRSVRCVFVPMRTGLTTQPWYAEFIDGSVVGSLDNVICKAQESCVP</sequence>
<dbReference type="EMBL" id="WNWR01000156">
    <property type="protein sequence ID" value="KAE9990049.1"/>
    <property type="molecule type" value="Genomic_DNA"/>
</dbReference>
<feature type="signal peptide" evidence="1">
    <location>
        <begin position="1"/>
        <end position="18"/>
    </location>
</feature>
<name>A0A8H3UV24_VENIN</name>
<dbReference type="Proteomes" id="UP000447873">
    <property type="component" value="Unassembled WGS sequence"/>
</dbReference>
<accession>A0A8H3UV24</accession>
<evidence type="ECO:0000313" key="4">
    <source>
        <dbReference type="Proteomes" id="UP000447873"/>
    </source>
</evidence>
<reference evidence="2 4" key="1">
    <citation type="submission" date="2018-12" db="EMBL/GenBank/DDBJ databases">
        <title>Venturia inaequalis Genome Resource.</title>
        <authorList>
            <person name="Lichtner F.J."/>
        </authorList>
    </citation>
    <scope>NUCLEOTIDE SEQUENCE [LARGE SCALE GENOMIC DNA]</scope>
    <source>
        <strain evidence="2 4">120213</strain>
        <strain evidence="3 5">DMI_063113</strain>
    </source>
</reference>
<organism evidence="2 4">
    <name type="scientific">Venturia inaequalis</name>
    <name type="common">Apple scab fungus</name>
    <dbReference type="NCBI Taxonomy" id="5025"/>
    <lineage>
        <taxon>Eukaryota</taxon>
        <taxon>Fungi</taxon>
        <taxon>Dikarya</taxon>
        <taxon>Ascomycota</taxon>
        <taxon>Pezizomycotina</taxon>
        <taxon>Dothideomycetes</taxon>
        <taxon>Pleosporomycetidae</taxon>
        <taxon>Venturiales</taxon>
        <taxon>Venturiaceae</taxon>
        <taxon>Venturia</taxon>
    </lineage>
</organism>
<evidence type="ECO:0000313" key="3">
    <source>
        <dbReference type="EMBL" id="KAE9990049.1"/>
    </source>
</evidence>
<evidence type="ECO:0000256" key="1">
    <source>
        <dbReference type="SAM" id="SignalP"/>
    </source>
</evidence>
<evidence type="ECO:0000313" key="2">
    <source>
        <dbReference type="EMBL" id="KAE9976027.1"/>
    </source>
</evidence>
<comment type="caution">
    <text evidence="2">The sequence shown here is derived from an EMBL/GenBank/DDBJ whole genome shotgun (WGS) entry which is preliminary data.</text>
</comment>
<proteinExistence type="predicted"/>
<feature type="chain" id="PRO_5044690705" evidence="1">
    <location>
        <begin position="19"/>
        <end position="175"/>
    </location>
</feature>
<dbReference type="AlphaFoldDB" id="A0A8H3UV24"/>
<dbReference type="Proteomes" id="UP000490939">
    <property type="component" value="Unassembled WGS sequence"/>
</dbReference>